<comment type="caution">
    <text evidence="1">The sequence shown here is derived from an EMBL/GenBank/DDBJ whole genome shotgun (WGS) entry which is preliminary data.</text>
</comment>
<name>A0ABS9J634_9FLAO</name>
<reference evidence="1 2" key="1">
    <citation type="submission" date="2021-01" db="EMBL/GenBank/DDBJ databases">
        <title>Genome sequencing of Joostella atrarenae M1-2 (= KCTC 23194).</title>
        <authorList>
            <person name="Zakaria M.R."/>
            <person name="Lam M.Q."/>
            <person name="Chong C.S."/>
        </authorList>
    </citation>
    <scope>NUCLEOTIDE SEQUENCE [LARGE SCALE GENOMIC DNA]</scope>
    <source>
        <strain evidence="1 2">M1-2</strain>
    </source>
</reference>
<keyword evidence="2" id="KW-1185">Reference proteome</keyword>
<evidence type="ECO:0000313" key="1">
    <source>
        <dbReference type="EMBL" id="MCF8715850.1"/>
    </source>
</evidence>
<gene>
    <name evidence="1" type="ORF">JM658_13525</name>
</gene>
<evidence type="ECO:0000313" key="2">
    <source>
        <dbReference type="Proteomes" id="UP000829517"/>
    </source>
</evidence>
<dbReference type="Proteomes" id="UP000829517">
    <property type="component" value="Unassembled WGS sequence"/>
</dbReference>
<dbReference type="EMBL" id="JAETXX010000010">
    <property type="protein sequence ID" value="MCF8715850.1"/>
    <property type="molecule type" value="Genomic_DNA"/>
</dbReference>
<accession>A0ABS9J634</accession>
<organism evidence="1 2">
    <name type="scientific">Joostella atrarenae</name>
    <dbReference type="NCBI Taxonomy" id="679257"/>
    <lineage>
        <taxon>Bacteria</taxon>
        <taxon>Pseudomonadati</taxon>
        <taxon>Bacteroidota</taxon>
        <taxon>Flavobacteriia</taxon>
        <taxon>Flavobacteriales</taxon>
        <taxon>Flavobacteriaceae</taxon>
        <taxon>Joostella</taxon>
    </lineage>
</organism>
<proteinExistence type="predicted"/>
<dbReference type="RefSeq" id="WP_236959814.1">
    <property type="nucleotide sequence ID" value="NZ_JAETXX010000010.1"/>
</dbReference>
<protein>
    <submittedName>
        <fullName evidence="1">N-acetylglutamate synthase</fullName>
    </submittedName>
</protein>
<dbReference type="Pfam" id="PF26421">
    <property type="entry name" value="Avidin_like"/>
    <property type="match status" value="1"/>
</dbReference>
<sequence length="114" mass="13004">MKRLSYNNKVFRAVANSENGQTSQETLFYYKQEGNIITAEYNGGCIIKGHLIGIVDAENKIDMRYHQVDENNIIRTGSCISTPKVLKNEKIRLHEVWEWTSGDFSSGTSMIEEV</sequence>
<dbReference type="InterPro" id="IPR058595">
    <property type="entry name" value="Avidin-like"/>
</dbReference>